<accession>A0A7S4DDK1</accession>
<organism evidence="1">
    <name type="scientific">Heterosigma akashiwo</name>
    <name type="common">Chromophytic alga</name>
    <name type="synonym">Heterosigma carterae</name>
    <dbReference type="NCBI Taxonomy" id="2829"/>
    <lineage>
        <taxon>Eukaryota</taxon>
        <taxon>Sar</taxon>
        <taxon>Stramenopiles</taxon>
        <taxon>Ochrophyta</taxon>
        <taxon>Raphidophyceae</taxon>
        <taxon>Chattonellales</taxon>
        <taxon>Chattonellaceae</taxon>
        <taxon>Heterosigma</taxon>
    </lineage>
</organism>
<protein>
    <submittedName>
        <fullName evidence="1">Uncharacterized protein</fullName>
    </submittedName>
</protein>
<sequence length="198" mass="20896">MYQKHKNRHILLRKSCRCFCLFWSLPYDWQVGGAEAILSHLVVQELKIPCAHAPGLDPLDADPAVAPRACAEELGHTFLPCVLANLRRAPRLLPAPPEALSAREAAAGLFAGDIDAAVLPLSACGGPAALALGATPGALVVAVEENATDMRVSPADLGFENAVVVRSYFEALGVVAAHRAGINGASLTASENQIQFRQ</sequence>
<dbReference type="InterPro" id="IPR021763">
    <property type="entry name" value="DUF3326"/>
</dbReference>
<name>A0A7S4DDK1_HETAK</name>
<gene>
    <name evidence="1" type="ORF">HAKA00212_LOCUS22202</name>
</gene>
<evidence type="ECO:0000313" key="1">
    <source>
        <dbReference type="EMBL" id="CAE0643608.1"/>
    </source>
</evidence>
<dbReference type="PANTHER" id="PTHR36891:SF1">
    <property type="entry name" value="OS01G0127400 PROTEIN"/>
    <property type="match status" value="1"/>
</dbReference>
<proteinExistence type="predicted"/>
<dbReference type="Pfam" id="PF11805">
    <property type="entry name" value="DUF3326"/>
    <property type="match status" value="1"/>
</dbReference>
<reference evidence="1" key="1">
    <citation type="submission" date="2021-01" db="EMBL/GenBank/DDBJ databases">
        <authorList>
            <person name="Corre E."/>
            <person name="Pelletier E."/>
            <person name="Niang G."/>
            <person name="Scheremetjew M."/>
            <person name="Finn R."/>
            <person name="Kale V."/>
            <person name="Holt S."/>
            <person name="Cochrane G."/>
            <person name="Meng A."/>
            <person name="Brown T."/>
            <person name="Cohen L."/>
        </authorList>
    </citation>
    <scope>NUCLEOTIDE SEQUENCE</scope>
    <source>
        <strain evidence="1">CCMP3107</strain>
    </source>
</reference>
<dbReference type="PANTHER" id="PTHR36891">
    <property type="entry name" value="OS01G0127400 PROTEIN"/>
    <property type="match status" value="1"/>
</dbReference>
<dbReference type="EMBL" id="HBIU01050024">
    <property type="protein sequence ID" value="CAE0643608.1"/>
    <property type="molecule type" value="Transcribed_RNA"/>
</dbReference>
<dbReference type="AlphaFoldDB" id="A0A7S4DDK1"/>